<dbReference type="PANTHER" id="PTHR18934">
    <property type="entry name" value="ATP-DEPENDENT RNA HELICASE"/>
    <property type="match status" value="1"/>
</dbReference>
<keyword evidence="5" id="KW-0175">Coiled coil</keyword>
<dbReference type="PANTHER" id="PTHR18934:SF237">
    <property type="entry name" value="ATP-DEPENDENT DNA_RNA HELICASE DHX36"/>
    <property type="match status" value="1"/>
</dbReference>
<gene>
    <name evidence="6" type="ORF">MEUPH1_LOCUS18166</name>
</gene>
<comment type="caution">
    <text evidence="6">The sequence shown here is derived from an EMBL/GenBank/DDBJ whole genome shotgun (WGS) entry which is preliminary data.</text>
</comment>
<evidence type="ECO:0000256" key="1">
    <source>
        <dbReference type="ARBA" id="ARBA00022741"/>
    </source>
</evidence>
<accession>A0AAV0X479</accession>
<dbReference type="Gene3D" id="3.40.50.300">
    <property type="entry name" value="P-loop containing nucleotide triphosphate hydrolases"/>
    <property type="match status" value="1"/>
</dbReference>
<feature type="coiled-coil region" evidence="5">
    <location>
        <begin position="79"/>
        <end position="225"/>
    </location>
</feature>
<keyword evidence="2" id="KW-0378">Hydrolase</keyword>
<evidence type="ECO:0000256" key="3">
    <source>
        <dbReference type="ARBA" id="ARBA00022806"/>
    </source>
</evidence>
<dbReference type="GO" id="GO:0005634">
    <property type="term" value="C:nucleus"/>
    <property type="evidence" value="ECO:0007669"/>
    <property type="project" value="TreeGrafter"/>
</dbReference>
<keyword evidence="7" id="KW-1185">Reference proteome</keyword>
<dbReference type="GO" id="GO:0016787">
    <property type="term" value="F:hydrolase activity"/>
    <property type="evidence" value="ECO:0007669"/>
    <property type="project" value="UniProtKB-KW"/>
</dbReference>
<dbReference type="EMBL" id="CARXXK010000003">
    <property type="protein sequence ID" value="CAI6363179.1"/>
    <property type="molecule type" value="Genomic_DNA"/>
</dbReference>
<dbReference type="GO" id="GO:0051880">
    <property type="term" value="F:G-quadruplex DNA binding"/>
    <property type="evidence" value="ECO:0007669"/>
    <property type="project" value="TreeGrafter"/>
</dbReference>
<keyword evidence="3" id="KW-0347">Helicase</keyword>
<proteinExistence type="predicted"/>
<keyword evidence="1" id="KW-0547">Nucleotide-binding</keyword>
<reference evidence="6 7" key="1">
    <citation type="submission" date="2023-01" db="EMBL/GenBank/DDBJ databases">
        <authorList>
            <person name="Whitehead M."/>
        </authorList>
    </citation>
    <scope>NUCLEOTIDE SEQUENCE [LARGE SCALE GENOMIC DNA]</scope>
</reference>
<keyword evidence="4" id="KW-0067">ATP-binding</keyword>
<dbReference type="GO" id="GO:0003724">
    <property type="term" value="F:RNA helicase activity"/>
    <property type="evidence" value="ECO:0007669"/>
    <property type="project" value="TreeGrafter"/>
</dbReference>
<protein>
    <submittedName>
        <fullName evidence="6">Uncharacterized protein</fullName>
    </submittedName>
</protein>
<dbReference type="GO" id="GO:0002151">
    <property type="term" value="F:G-quadruplex RNA binding"/>
    <property type="evidence" value="ECO:0007669"/>
    <property type="project" value="TreeGrafter"/>
</dbReference>
<sequence length="240" mass="27510">MSTTVSQKYVFESPPRGFRKIILSTNIAETSVTIANVVYVIHNDRKKLKEFDAENNIGPLNEEWVDQAAEFKIKIMESQSALKKELEKVKMEKQDALEEKDDYNEMAETLEISEVKAETLQLELDQAKERIEELTVDLELLKAEFEKGNVSEEGGDGVSSFKVKQLEQQNVRLRDTLFKLRDLSAHEKHQTQNLQREIEEMTKQCNDLQKSNEELASQVNDLHEKVDAALGVEELVELLG</sequence>
<organism evidence="6 7">
    <name type="scientific">Macrosiphum euphorbiae</name>
    <name type="common">potato aphid</name>
    <dbReference type="NCBI Taxonomy" id="13131"/>
    <lineage>
        <taxon>Eukaryota</taxon>
        <taxon>Metazoa</taxon>
        <taxon>Ecdysozoa</taxon>
        <taxon>Arthropoda</taxon>
        <taxon>Hexapoda</taxon>
        <taxon>Insecta</taxon>
        <taxon>Pterygota</taxon>
        <taxon>Neoptera</taxon>
        <taxon>Paraneoptera</taxon>
        <taxon>Hemiptera</taxon>
        <taxon>Sternorrhyncha</taxon>
        <taxon>Aphidomorpha</taxon>
        <taxon>Aphidoidea</taxon>
        <taxon>Aphididae</taxon>
        <taxon>Macrosiphini</taxon>
        <taxon>Macrosiphum</taxon>
    </lineage>
</organism>
<dbReference type="GO" id="GO:0005737">
    <property type="term" value="C:cytoplasm"/>
    <property type="evidence" value="ECO:0007669"/>
    <property type="project" value="TreeGrafter"/>
</dbReference>
<dbReference type="InterPro" id="IPR027417">
    <property type="entry name" value="P-loop_NTPase"/>
</dbReference>
<evidence type="ECO:0000313" key="6">
    <source>
        <dbReference type="EMBL" id="CAI6363179.1"/>
    </source>
</evidence>
<evidence type="ECO:0000256" key="5">
    <source>
        <dbReference type="SAM" id="Coils"/>
    </source>
</evidence>
<dbReference type="SUPFAM" id="SSF52540">
    <property type="entry name" value="P-loop containing nucleoside triphosphate hydrolases"/>
    <property type="match status" value="1"/>
</dbReference>
<evidence type="ECO:0000313" key="7">
    <source>
        <dbReference type="Proteomes" id="UP001160148"/>
    </source>
</evidence>
<dbReference type="AlphaFoldDB" id="A0AAV0X479"/>
<name>A0AAV0X479_9HEMI</name>
<dbReference type="GO" id="GO:0005524">
    <property type="term" value="F:ATP binding"/>
    <property type="evidence" value="ECO:0007669"/>
    <property type="project" value="UniProtKB-KW"/>
</dbReference>
<evidence type="ECO:0000256" key="4">
    <source>
        <dbReference type="ARBA" id="ARBA00022840"/>
    </source>
</evidence>
<evidence type="ECO:0000256" key="2">
    <source>
        <dbReference type="ARBA" id="ARBA00022801"/>
    </source>
</evidence>
<dbReference type="Proteomes" id="UP001160148">
    <property type="component" value="Unassembled WGS sequence"/>
</dbReference>
<dbReference type="GO" id="GO:0003678">
    <property type="term" value="F:DNA helicase activity"/>
    <property type="evidence" value="ECO:0007669"/>
    <property type="project" value="TreeGrafter"/>
</dbReference>